<reference evidence="8 9" key="1">
    <citation type="submission" date="2015-08" db="EMBL/GenBank/DDBJ databases">
        <authorList>
            <person name="Babu N.S."/>
            <person name="Beckwith C.J."/>
            <person name="Beseler K.G."/>
            <person name="Brison A."/>
            <person name="Carone J.V."/>
            <person name="Caskin T.P."/>
            <person name="Diamond M."/>
            <person name="Durham M.E."/>
            <person name="Foxe J.M."/>
            <person name="Go M."/>
            <person name="Henderson B.A."/>
            <person name="Jones I.B."/>
            <person name="McGettigan J.A."/>
            <person name="Micheletti S.J."/>
            <person name="Nasrallah M.E."/>
            <person name="Ortiz D."/>
            <person name="Piller C.R."/>
            <person name="Privatt S.R."/>
            <person name="Schneider S.L."/>
            <person name="Sharp S."/>
            <person name="Smith T.C."/>
            <person name="Stanton J.D."/>
            <person name="Ullery H.E."/>
            <person name="Wilson R.J."/>
            <person name="Serrano M.G."/>
            <person name="Buck G."/>
            <person name="Lee V."/>
            <person name="Wang Y."/>
            <person name="Carvalho R."/>
            <person name="Voegtly L."/>
            <person name="Shi R."/>
            <person name="Duckworth R."/>
            <person name="Johnson A."/>
            <person name="Loviza R."/>
            <person name="Walstead R."/>
            <person name="Shah Z."/>
            <person name="Kiflezghi M."/>
            <person name="Wade K."/>
            <person name="Ball S.L."/>
            <person name="Bradley K.W."/>
            <person name="Asai D.J."/>
            <person name="Bowman C.A."/>
            <person name="Russell D.A."/>
            <person name="Pope W.H."/>
            <person name="Jacobs-Sera D."/>
            <person name="Hendrix R.W."/>
            <person name="Hatfull G.F."/>
        </authorList>
    </citation>
    <scope>NUCLEOTIDE SEQUENCE [LARGE SCALE GENOMIC DNA]</scope>
    <source>
        <strain evidence="8 9">DSM 27648</strain>
    </source>
</reference>
<gene>
    <name evidence="8" type="ORF">AKJ09_10616</name>
</gene>
<dbReference type="Pfam" id="PF08281">
    <property type="entry name" value="Sigma70_r4_2"/>
    <property type="match status" value="1"/>
</dbReference>
<evidence type="ECO:0000256" key="4">
    <source>
        <dbReference type="ARBA" id="ARBA00023163"/>
    </source>
</evidence>
<evidence type="ECO:0000256" key="3">
    <source>
        <dbReference type="ARBA" id="ARBA00023082"/>
    </source>
</evidence>
<dbReference type="SUPFAM" id="SSF88659">
    <property type="entry name" value="Sigma3 and sigma4 domains of RNA polymerase sigma factors"/>
    <property type="match status" value="1"/>
</dbReference>
<evidence type="ECO:0000259" key="7">
    <source>
        <dbReference type="Pfam" id="PF08281"/>
    </source>
</evidence>
<dbReference type="PANTHER" id="PTHR43133">
    <property type="entry name" value="RNA POLYMERASE ECF-TYPE SIGMA FACTO"/>
    <property type="match status" value="1"/>
</dbReference>
<evidence type="ECO:0000259" key="6">
    <source>
        <dbReference type="Pfam" id="PF04542"/>
    </source>
</evidence>
<dbReference type="GO" id="GO:0016987">
    <property type="term" value="F:sigma factor activity"/>
    <property type="evidence" value="ECO:0007669"/>
    <property type="project" value="UniProtKB-KW"/>
</dbReference>
<feature type="domain" description="RNA polymerase sigma factor 70 region 4 type 2" evidence="7">
    <location>
        <begin position="130"/>
        <end position="178"/>
    </location>
</feature>
<dbReference type="InterPro" id="IPR039425">
    <property type="entry name" value="RNA_pol_sigma-70-like"/>
</dbReference>
<dbReference type="GO" id="GO:0006352">
    <property type="term" value="P:DNA-templated transcription initiation"/>
    <property type="evidence" value="ECO:0007669"/>
    <property type="project" value="InterPro"/>
</dbReference>
<dbReference type="Gene3D" id="1.10.1740.10">
    <property type="match status" value="1"/>
</dbReference>
<dbReference type="InterPro" id="IPR013249">
    <property type="entry name" value="RNA_pol_sigma70_r4_t2"/>
</dbReference>
<dbReference type="InterPro" id="IPR036388">
    <property type="entry name" value="WH-like_DNA-bd_sf"/>
</dbReference>
<keyword evidence="2" id="KW-0805">Transcription regulation</keyword>
<dbReference type="Proteomes" id="UP000064967">
    <property type="component" value="Chromosome"/>
</dbReference>
<feature type="domain" description="RNA polymerase sigma-70 region 2" evidence="6">
    <location>
        <begin position="31"/>
        <end position="98"/>
    </location>
</feature>
<comment type="similarity">
    <text evidence="1">Belongs to the sigma-70 factor family. ECF subfamily.</text>
</comment>
<evidence type="ECO:0000256" key="5">
    <source>
        <dbReference type="SAM" id="MobiDB-lite"/>
    </source>
</evidence>
<evidence type="ECO:0000313" key="8">
    <source>
        <dbReference type="EMBL" id="AKV03953.1"/>
    </source>
</evidence>
<keyword evidence="3" id="KW-0731">Sigma factor</keyword>
<dbReference type="Gene3D" id="1.10.10.10">
    <property type="entry name" value="Winged helix-like DNA-binding domain superfamily/Winged helix DNA-binding domain"/>
    <property type="match status" value="1"/>
</dbReference>
<dbReference type="KEGG" id="llu:AKJ09_10616"/>
<accession>A0A0K1QE05</accession>
<dbReference type="NCBIfam" id="TIGR02937">
    <property type="entry name" value="sigma70-ECF"/>
    <property type="match status" value="1"/>
</dbReference>
<dbReference type="EMBL" id="CP012333">
    <property type="protein sequence ID" value="AKV03953.1"/>
    <property type="molecule type" value="Genomic_DNA"/>
</dbReference>
<dbReference type="Pfam" id="PF04542">
    <property type="entry name" value="Sigma70_r2"/>
    <property type="match status" value="1"/>
</dbReference>
<organism evidence="8 9">
    <name type="scientific">Labilithrix luteola</name>
    <dbReference type="NCBI Taxonomy" id="1391654"/>
    <lineage>
        <taxon>Bacteria</taxon>
        <taxon>Pseudomonadati</taxon>
        <taxon>Myxococcota</taxon>
        <taxon>Polyangia</taxon>
        <taxon>Polyangiales</taxon>
        <taxon>Labilitrichaceae</taxon>
        <taxon>Labilithrix</taxon>
    </lineage>
</organism>
<dbReference type="AlphaFoldDB" id="A0A0K1QE05"/>
<dbReference type="PANTHER" id="PTHR43133:SF51">
    <property type="entry name" value="RNA POLYMERASE SIGMA FACTOR"/>
    <property type="match status" value="1"/>
</dbReference>
<dbReference type="CDD" id="cd06171">
    <property type="entry name" value="Sigma70_r4"/>
    <property type="match status" value="1"/>
</dbReference>
<dbReference type="InterPro" id="IPR013324">
    <property type="entry name" value="RNA_pol_sigma_r3/r4-like"/>
</dbReference>
<evidence type="ECO:0000256" key="2">
    <source>
        <dbReference type="ARBA" id="ARBA00023015"/>
    </source>
</evidence>
<keyword evidence="9" id="KW-1185">Reference proteome</keyword>
<name>A0A0K1QE05_9BACT</name>
<dbReference type="SUPFAM" id="SSF88946">
    <property type="entry name" value="Sigma2 domain of RNA polymerase sigma factors"/>
    <property type="match status" value="1"/>
</dbReference>
<dbReference type="InterPro" id="IPR007627">
    <property type="entry name" value="RNA_pol_sigma70_r2"/>
</dbReference>
<dbReference type="RefSeq" id="WP_146654637.1">
    <property type="nucleotide sequence ID" value="NZ_CP012333.1"/>
</dbReference>
<dbReference type="InterPro" id="IPR013325">
    <property type="entry name" value="RNA_pol_sigma_r2"/>
</dbReference>
<sequence length="226" mass="25262">MAERADREATFTDEAIVARVVAGDVASFELIVRRHNQRVFRTVRAILKSDDLAEDAMQDAYVAAFSHLADFDGRARFSTWLVRIAVHEALGRLRRSKRQASLDDESSGEDMMATTRSPEQAASDVELRALLEAAVDALPLGFRAVFVLRAVEDLSVGETAEALGIPEETVRTRLHRARGLLRDELARKVEGSAREAFPFHLSRCDRVTEGVLRRIRNRLAATRDGY</sequence>
<feature type="region of interest" description="Disordered" evidence="5">
    <location>
        <begin position="97"/>
        <end position="117"/>
    </location>
</feature>
<dbReference type="InterPro" id="IPR014284">
    <property type="entry name" value="RNA_pol_sigma-70_dom"/>
</dbReference>
<proteinExistence type="inferred from homology"/>
<evidence type="ECO:0000256" key="1">
    <source>
        <dbReference type="ARBA" id="ARBA00010641"/>
    </source>
</evidence>
<evidence type="ECO:0000313" key="9">
    <source>
        <dbReference type="Proteomes" id="UP000064967"/>
    </source>
</evidence>
<dbReference type="NCBIfam" id="NF008888">
    <property type="entry name" value="PRK11922.1"/>
    <property type="match status" value="1"/>
</dbReference>
<keyword evidence="4" id="KW-0804">Transcription</keyword>
<dbReference type="OrthoDB" id="9803470at2"/>
<protein>
    <submittedName>
        <fullName evidence="8">RNA polymerase sigma-54 factor RpoN</fullName>
    </submittedName>
</protein>
<dbReference type="GO" id="GO:0003677">
    <property type="term" value="F:DNA binding"/>
    <property type="evidence" value="ECO:0007669"/>
    <property type="project" value="InterPro"/>
</dbReference>
<dbReference type="STRING" id="1391654.AKJ09_10616"/>